<feature type="region of interest" description="Disordered" evidence="1">
    <location>
        <begin position="1"/>
        <end position="22"/>
    </location>
</feature>
<keyword evidence="2" id="KW-0812">Transmembrane</keyword>
<accession>A0A2Z7AMA5</accession>
<dbReference type="PANTHER" id="PTHR37706:SF2">
    <property type="entry name" value="TRANSMEMBRANE PROTEIN"/>
    <property type="match status" value="1"/>
</dbReference>
<dbReference type="Proteomes" id="UP000250235">
    <property type="component" value="Unassembled WGS sequence"/>
</dbReference>
<evidence type="ECO:0000256" key="1">
    <source>
        <dbReference type="SAM" id="MobiDB-lite"/>
    </source>
</evidence>
<feature type="compositionally biased region" description="Low complexity" evidence="1">
    <location>
        <begin position="1"/>
        <end position="13"/>
    </location>
</feature>
<organism evidence="3 4">
    <name type="scientific">Dorcoceras hygrometricum</name>
    <dbReference type="NCBI Taxonomy" id="472368"/>
    <lineage>
        <taxon>Eukaryota</taxon>
        <taxon>Viridiplantae</taxon>
        <taxon>Streptophyta</taxon>
        <taxon>Embryophyta</taxon>
        <taxon>Tracheophyta</taxon>
        <taxon>Spermatophyta</taxon>
        <taxon>Magnoliopsida</taxon>
        <taxon>eudicotyledons</taxon>
        <taxon>Gunneridae</taxon>
        <taxon>Pentapetalae</taxon>
        <taxon>asterids</taxon>
        <taxon>lamiids</taxon>
        <taxon>Lamiales</taxon>
        <taxon>Gesneriaceae</taxon>
        <taxon>Didymocarpoideae</taxon>
        <taxon>Trichosporeae</taxon>
        <taxon>Loxocarpinae</taxon>
        <taxon>Dorcoceras</taxon>
    </lineage>
</organism>
<feature type="region of interest" description="Disordered" evidence="1">
    <location>
        <begin position="57"/>
        <end position="78"/>
    </location>
</feature>
<evidence type="ECO:0000313" key="3">
    <source>
        <dbReference type="EMBL" id="KZV22596.1"/>
    </source>
</evidence>
<evidence type="ECO:0000313" key="4">
    <source>
        <dbReference type="Proteomes" id="UP000250235"/>
    </source>
</evidence>
<gene>
    <name evidence="3" type="ORF">F511_02613</name>
</gene>
<name>A0A2Z7AMA5_9LAMI</name>
<proteinExistence type="predicted"/>
<feature type="transmembrane region" description="Helical" evidence="2">
    <location>
        <begin position="94"/>
        <end position="113"/>
    </location>
</feature>
<dbReference type="OrthoDB" id="786429at2759"/>
<reference evidence="3 4" key="1">
    <citation type="journal article" date="2015" name="Proc. Natl. Acad. Sci. U.S.A.">
        <title>The resurrection genome of Boea hygrometrica: A blueprint for survival of dehydration.</title>
        <authorList>
            <person name="Xiao L."/>
            <person name="Yang G."/>
            <person name="Zhang L."/>
            <person name="Yang X."/>
            <person name="Zhao S."/>
            <person name="Ji Z."/>
            <person name="Zhou Q."/>
            <person name="Hu M."/>
            <person name="Wang Y."/>
            <person name="Chen M."/>
            <person name="Xu Y."/>
            <person name="Jin H."/>
            <person name="Xiao X."/>
            <person name="Hu G."/>
            <person name="Bao F."/>
            <person name="Hu Y."/>
            <person name="Wan P."/>
            <person name="Li L."/>
            <person name="Deng X."/>
            <person name="Kuang T."/>
            <person name="Xiang C."/>
            <person name="Zhu J.K."/>
            <person name="Oliver M.J."/>
            <person name="He Y."/>
        </authorList>
    </citation>
    <scope>NUCLEOTIDE SEQUENCE [LARGE SCALE GENOMIC DNA]</scope>
    <source>
        <strain evidence="4">cv. XS01</strain>
    </source>
</reference>
<dbReference type="AlphaFoldDB" id="A0A2Z7AMA5"/>
<dbReference type="PANTHER" id="PTHR37706">
    <property type="entry name" value="TRANSMEMBRANE PROTEIN"/>
    <property type="match status" value="1"/>
</dbReference>
<sequence length="129" mass="14687">MASSSSTLSTAISHRWHRRQGSHPPYAATERVLFFPTSASFIHRSLLALKLKSRPVRCRANSPGPPPQSEPPSNKIPQQIKGIGTSFIRFKDTVQIFAAVLFWMSLFFWSSAWDGRNNDRRNKGSRFRK</sequence>
<keyword evidence="2" id="KW-0472">Membrane</keyword>
<evidence type="ECO:0000256" key="2">
    <source>
        <dbReference type="SAM" id="Phobius"/>
    </source>
</evidence>
<keyword evidence="4" id="KW-1185">Reference proteome</keyword>
<dbReference type="EMBL" id="KV014357">
    <property type="protein sequence ID" value="KZV22596.1"/>
    <property type="molecule type" value="Genomic_DNA"/>
</dbReference>
<protein>
    <submittedName>
        <fullName evidence="3">Uncharacterized protein</fullName>
    </submittedName>
</protein>
<keyword evidence="2" id="KW-1133">Transmembrane helix</keyword>